<proteinExistence type="predicted"/>
<sequence length="115" mass="12764">MHSHNSGYVLLGAVIEKVSGQTYNDYLFKWTTGLEKGNILSEASWEIMRTPNLSQYVLGWGIFGPDLASYGHAESINGFSTAIWRDMNQKSEIIILSNEDGAPAMRITELIIGIL</sequence>
<comment type="caution">
    <text evidence="1">The sequence shown here is derived from an EMBL/GenBank/DDBJ whole genome shotgun (WGS) entry which is preliminary data.</text>
</comment>
<evidence type="ECO:0000313" key="1">
    <source>
        <dbReference type="EMBL" id="MBU5673345.1"/>
    </source>
</evidence>
<accession>A0ABS6FSY4</accession>
<protein>
    <submittedName>
        <fullName evidence="1">Beta-lactamase family protein</fullName>
    </submittedName>
</protein>
<organism evidence="1 2">
    <name type="scientific">Paenibacillus brevis</name>
    <dbReference type="NCBI Taxonomy" id="2841508"/>
    <lineage>
        <taxon>Bacteria</taxon>
        <taxon>Bacillati</taxon>
        <taxon>Bacillota</taxon>
        <taxon>Bacilli</taxon>
        <taxon>Bacillales</taxon>
        <taxon>Paenibacillaceae</taxon>
        <taxon>Paenibacillus</taxon>
    </lineage>
</organism>
<dbReference type="Proteomes" id="UP000743001">
    <property type="component" value="Unassembled WGS sequence"/>
</dbReference>
<reference evidence="1 2" key="1">
    <citation type="submission" date="2021-06" db="EMBL/GenBank/DDBJ databases">
        <authorList>
            <person name="Sun Q."/>
            <person name="Li D."/>
        </authorList>
    </citation>
    <scope>NUCLEOTIDE SEQUENCE [LARGE SCALE GENOMIC DNA]</scope>
    <source>
        <strain evidence="1 2">MSJ-6</strain>
    </source>
</reference>
<name>A0ABS6FSY4_9BACL</name>
<evidence type="ECO:0000313" key="2">
    <source>
        <dbReference type="Proteomes" id="UP000743001"/>
    </source>
</evidence>
<dbReference type="RefSeq" id="WP_216479945.1">
    <property type="nucleotide sequence ID" value="NZ_JAHLQJ010000014.1"/>
</dbReference>
<keyword evidence="2" id="KW-1185">Reference proteome</keyword>
<gene>
    <name evidence="1" type="ORF">KQJ23_16070</name>
</gene>
<dbReference type="EMBL" id="JAHLQJ010000014">
    <property type="protein sequence ID" value="MBU5673345.1"/>
    <property type="molecule type" value="Genomic_DNA"/>
</dbReference>